<dbReference type="RefSeq" id="WP_062143924.1">
    <property type="nucleotide sequence ID" value="NZ_CP013002.1"/>
</dbReference>
<sequence length="222" mass="24363">MYIPAISITAAIALQAVSAANAAVPFRFETEVGYDDMKSVVARTFSTASTRDQVRAVFVDQGGATLIAHPRKANIEKYIYDINLCSYYVWRWNISADYGRDGKLAQIYINGTPQLGGAPEAALPKKGPFYTLTRPRPQAYKGEKELKAIVADRDGNFETTDDMEILTGVVPMRADPLDMGSAVNQPGVIWRSMFDLDDAKFVAPYPGDCTPVDAKLDDRPEG</sequence>
<dbReference type="AlphaFoldDB" id="A0A0P0NWH4"/>
<dbReference type="OrthoDB" id="8479774at2"/>
<evidence type="ECO:0000313" key="3">
    <source>
        <dbReference type="Proteomes" id="UP000056905"/>
    </source>
</evidence>
<reference evidence="2 3" key="1">
    <citation type="submission" date="2015-10" db="EMBL/GenBank/DDBJ databases">
        <title>Conservation of the essential genome among Caulobacter and Brevundimonas species.</title>
        <authorList>
            <person name="Scott D."/>
            <person name="Ely B."/>
        </authorList>
    </citation>
    <scope>NUCLEOTIDE SEQUENCE [LARGE SCALE GENOMIC DNA]</scope>
    <source>
        <strain evidence="2 3">CB4</strain>
    </source>
</reference>
<accession>A0A0P0NWH4</accession>
<proteinExistence type="predicted"/>
<organism evidence="2 3">
    <name type="scientific">Caulobacter henricii</name>
    <dbReference type="NCBI Taxonomy" id="69395"/>
    <lineage>
        <taxon>Bacteria</taxon>
        <taxon>Pseudomonadati</taxon>
        <taxon>Pseudomonadota</taxon>
        <taxon>Alphaproteobacteria</taxon>
        <taxon>Caulobacterales</taxon>
        <taxon>Caulobacteraceae</taxon>
        <taxon>Caulobacter</taxon>
    </lineage>
</organism>
<dbReference type="STRING" id="69395.AQ619_02775"/>
<keyword evidence="1" id="KW-0732">Signal</keyword>
<feature type="signal peptide" evidence="1">
    <location>
        <begin position="1"/>
        <end position="22"/>
    </location>
</feature>
<dbReference type="KEGG" id="chq:AQ619_02775"/>
<dbReference type="EMBL" id="CP013002">
    <property type="protein sequence ID" value="ALL12368.1"/>
    <property type="molecule type" value="Genomic_DNA"/>
</dbReference>
<feature type="chain" id="PRO_5006052418" evidence="1">
    <location>
        <begin position="23"/>
        <end position="222"/>
    </location>
</feature>
<name>A0A0P0NWH4_9CAUL</name>
<protein>
    <submittedName>
        <fullName evidence="2">Uncharacterized protein</fullName>
    </submittedName>
</protein>
<evidence type="ECO:0000256" key="1">
    <source>
        <dbReference type="SAM" id="SignalP"/>
    </source>
</evidence>
<keyword evidence="3" id="KW-1185">Reference proteome</keyword>
<dbReference type="Proteomes" id="UP000056905">
    <property type="component" value="Chromosome"/>
</dbReference>
<gene>
    <name evidence="2" type="ORF">AQ619_02775</name>
</gene>
<evidence type="ECO:0000313" key="2">
    <source>
        <dbReference type="EMBL" id="ALL12368.1"/>
    </source>
</evidence>